<sequence>MKVMSFTFAITSNPAEGLFFPLRRRTDCTCNGSGVERVCTCLPYLFLMFESAMAGAFTIVALVILRMSRDYKLYWWIFTALGFITFAFAICVFAATPWQYRQLVLIVDVVTALPLCLLLVRYWRNVWAFLKLSYYTLAGVWVSLVGIILLGWNLLTFRQKLKQIGQGMNVLWMRGSTTGTSS</sequence>
<dbReference type="EMBL" id="JBEDUW010000002">
    <property type="protein sequence ID" value="KAK9946123.1"/>
    <property type="molecule type" value="Genomic_DNA"/>
</dbReference>
<evidence type="ECO:0000313" key="2">
    <source>
        <dbReference type="EMBL" id="KAK9946123.1"/>
    </source>
</evidence>
<comment type="caution">
    <text evidence="2">The sequence shown here is derived from an EMBL/GenBank/DDBJ whole genome shotgun (WGS) entry which is preliminary data.</text>
</comment>
<keyword evidence="1" id="KW-1133">Transmembrane helix</keyword>
<protein>
    <submittedName>
        <fullName evidence="2">Uncharacterized protein</fullName>
    </submittedName>
</protein>
<organism evidence="2 3">
    <name type="scientific">Rubus argutus</name>
    <name type="common">Southern blackberry</name>
    <dbReference type="NCBI Taxonomy" id="59490"/>
    <lineage>
        <taxon>Eukaryota</taxon>
        <taxon>Viridiplantae</taxon>
        <taxon>Streptophyta</taxon>
        <taxon>Embryophyta</taxon>
        <taxon>Tracheophyta</taxon>
        <taxon>Spermatophyta</taxon>
        <taxon>Magnoliopsida</taxon>
        <taxon>eudicotyledons</taxon>
        <taxon>Gunneridae</taxon>
        <taxon>Pentapetalae</taxon>
        <taxon>rosids</taxon>
        <taxon>fabids</taxon>
        <taxon>Rosales</taxon>
        <taxon>Rosaceae</taxon>
        <taxon>Rosoideae</taxon>
        <taxon>Rosoideae incertae sedis</taxon>
        <taxon>Rubus</taxon>
    </lineage>
</organism>
<feature type="transmembrane region" description="Helical" evidence="1">
    <location>
        <begin position="103"/>
        <end position="123"/>
    </location>
</feature>
<keyword evidence="1" id="KW-0812">Transmembrane</keyword>
<feature type="transmembrane region" description="Helical" evidence="1">
    <location>
        <begin position="135"/>
        <end position="155"/>
    </location>
</feature>
<evidence type="ECO:0000256" key="1">
    <source>
        <dbReference type="SAM" id="Phobius"/>
    </source>
</evidence>
<keyword evidence="1" id="KW-0472">Membrane</keyword>
<accession>A0AAW1YEI3</accession>
<name>A0AAW1YEI3_RUBAR</name>
<dbReference type="Proteomes" id="UP001457282">
    <property type="component" value="Unassembled WGS sequence"/>
</dbReference>
<dbReference type="AlphaFoldDB" id="A0AAW1YEI3"/>
<feature type="transmembrane region" description="Helical" evidence="1">
    <location>
        <begin position="73"/>
        <end position="96"/>
    </location>
</feature>
<proteinExistence type="predicted"/>
<evidence type="ECO:0000313" key="3">
    <source>
        <dbReference type="Proteomes" id="UP001457282"/>
    </source>
</evidence>
<reference evidence="2 3" key="1">
    <citation type="journal article" date="2023" name="G3 (Bethesda)">
        <title>A chromosome-length genome assembly and annotation of blackberry (Rubus argutus, cv. 'Hillquist').</title>
        <authorList>
            <person name="Bruna T."/>
            <person name="Aryal R."/>
            <person name="Dudchenko O."/>
            <person name="Sargent D.J."/>
            <person name="Mead D."/>
            <person name="Buti M."/>
            <person name="Cavallini A."/>
            <person name="Hytonen T."/>
            <person name="Andres J."/>
            <person name="Pham M."/>
            <person name="Weisz D."/>
            <person name="Mascagni F."/>
            <person name="Usai G."/>
            <person name="Natali L."/>
            <person name="Bassil N."/>
            <person name="Fernandez G.E."/>
            <person name="Lomsadze A."/>
            <person name="Armour M."/>
            <person name="Olukolu B."/>
            <person name="Poorten T."/>
            <person name="Britton C."/>
            <person name="Davik J."/>
            <person name="Ashrafi H."/>
            <person name="Aiden E.L."/>
            <person name="Borodovsky M."/>
            <person name="Worthington M."/>
        </authorList>
    </citation>
    <scope>NUCLEOTIDE SEQUENCE [LARGE SCALE GENOMIC DNA]</scope>
    <source>
        <strain evidence="2">PI 553951</strain>
    </source>
</reference>
<keyword evidence="3" id="KW-1185">Reference proteome</keyword>
<gene>
    <name evidence="2" type="ORF">M0R45_011600</name>
</gene>
<feature type="transmembrane region" description="Helical" evidence="1">
    <location>
        <begin position="44"/>
        <end position="67"/>
    </location>
</feature>